<reference evidence="11 12" key="1">
    <citation type="submission" date="2023-07" db="EMBL/GenBank/DDBJ databases">
        <title>Comparative genomics of wheat-associated soil bacteria to identify genetic determinants of phenazine resistance.</title>
        <authorList>
            <person name="Mouncey N."/>
        </authorList>
    </citation>
    <scope>NUCLEOTIDE SEQUENCE [LARGE SCALE GENOMIC DNA]</scope>
    <source>
        <strain evidence="11 12">W4I9-1</strain>
    </source>
</reference>
<evidence type="ECO:0000256" key="3">
    <source>
        <dbReference type="ARBA" id="ARBA00008989"/>
    </source>
</evidence>
<dbReference type="Gene3D" id="3.30.540.10">
    <property type="entry name" value="Fructose-1,6-Bisphosphatase, subunit A, domain 1"/>
    <property type="match status" value="1"/>
</dbReference>
<comment type="cofactor">
    <cofactor evidence="9">
        <name>Mn(2+)</name>
        <dbReference type="ChEBI" id="CHEBI:29035"/>
    </cofactor>
</comment>
<dbReference type="GO" id="GO:0046872">
    <property type="term" value="F:metal ion binding"/>
    <property type="evidence" value="ECO:0007669"/>
    <property type="project" value="UniProtKB-KW"/>
</dbReference>
<keyword evidence="4 9" id="KW-0479">Metal-binding</keyword>
<dbReference type="PIRSF" id="PIRSF004532">
    <property type="entry name" value="GlpX"/>
    <property type="match status" value="1"/>
</dbReference>
<feature type="binding site" evidence="9">
    <location>
        <position position="95"/>
    </location>
    <ligand>
        <name>Mn(2+)</name>
        <dbReference type="ChEBI" id="CHEBI:29035"/>
        <label>1</label>
    </ligand>
</feature>
<dbReference type="GO" id="GO:0030388">
    <property type="term" value="P:fructose 1,6-bisphosphate metabolic process"/>
    <property type="evidence" value="ECO:0007669"/>
    <property type="project" value="TreeGrafter"/>
</dbReference>
<feature type="binding site" evidence="10">
    <location>
        <begin position="249"/>
        <end position="251"/>
    </location>
    <ligand>
        <name>substrate</name>
    </ligand>
</feature>
<dbReference type="AlphaFoldDB" id="A0AAW8EZ13"/>
<dbReference type="GO" id="GO:0005829">
    <property type="term" value="C:cytosol"/>
    <property type="evidence" value="ECO:0007669"/>
    <property type="project" value="TreeGrafter"/>
</dbReference>
<evidence type="ECO:0000313" key="11">
    <source>
        <dbReference type="EMBL" id="MDQ0647627.1"/>
    </source>
</evidence>
<evidence type="ECO:0000256" key="1">
    <source>
        <dbReference type="ARBA" id="ARBA00001273"/>
    </source>
</evidence>
<dbReference type="GO" id="GO:0042132">
    <property type="term" value="F:fructose 1,6-bisphosphate 1-phosphatase activity"/>
    <property type="evidence" value="ECO:0007669"/>
    <property type="project" value="UniProtKB-EC"/>
</dbReference>
<gene>
    <name evidence="11" type="ORF">QFZ53_001823</name>
</gene>
<evidence type="ECO:0000256" key="7">
    <source>
        <dbReference type="ARBA" id="ARBA00023277"/>
    </source>
</evidence>
<feature type="binding site" evidence="10">
    <location>
        <begin position="150"/>
        <end position="152"/>
    </location>
    <ligand>
        <name>substrate</name>
    </ligand>
</feature>
<dbReference type="FunFam" id="3.40.190.90:FF:000001">
    <property type="entry name" value="Fructose-1,6-bisphosphatase"/>
    <property type="match status" value="1"/>
</dbReference>
<feature type="binding site" evidence="10">
    <location>
        <position position="182"/>
    </location>
    <ligand>
        <name>substrate</name>
    </ligand>
</feature>
<feature type="binding site" evidence="10">
    <location>
        <begin position="227"/>
        <end position="229"/>
    </location>
    <ligand>
        <name>substrate</name>
    </ligand>
</feature>
<dbReference type="PANTHER" id="PTHR30447">
    <property type="entry name" value="FRUCTOSE-1,6-BISPHOSPHATASE CLASS 2"/>
    <property type="match status" value="1"/>
</dbReference>
<protein>
    <recommendedName>
        <fullName evidence="8">Fructose-1,6-bisphosphatase</fullName>
    </recommendedName>
</protein>
<evidence type="ECO:0000256" key="5">
    <source>
        <dbReference type="ARBA" id="ARBA00022801"/>
    </source>
</evidence>
<dbReference type="PANTHER" id="PTHR30447:SF0">
    <property type="entry name" value="FRUCTOSE-1,6-BISPHOSPHATASE 1 CLASS 2-RELATED"/>
    <property type="match status" value="1"/>
</dbReference>
<dbReference type="NCBIfam" id="TIGR00330">
    <property type="entry name" value="glpX"/>
    <property type="match status" value="1"/>
</dbReference>
<comment type="similarity">
    <text evidence="3 8">Belongs to the FBPase class 2 family.</text>
</comment>
<evidence type="ECO:0000256" key="2">
    <source>
        <dbReference type="ARBA" id="ARBA00004742"/>
    </source>
</evidence>
<keyword evidence="6 9" id="KW-0464">Manganese</keyword>
<sequence>MSLYLGMRADAVGVTPSTMLACHSVKNRNSFTVEREKTPAEGGGTGYCCGMVSLTGDLSPLRPDRNLAMELVRATEAAAIRAVPFIGRGAKEAADGAAVDAMRAFLGTVAFQGQVVIGEGEKDNAPMLFNGEVVGTGTGPLCDIAVDPIDGTSLTAAGRQNALSVIAVSDRGTMLDASSVFYMDKLVTGPAGVGVVDIRLPIGENIRRLSAALGKPVDEIVVSVLNRPRHEQLIQDIRDAGAGTRLMSDGDVAGGINAARHGARTDMCVGVGGSPEGIVTACAIKALGGHIQGRLWPRDDDERQRGIDAGLDMDKVYEADDLVKGDNTIFVATGVTDGQLVAGVRREGGYIYTESVVLRGASGTLRRIASEHLVSKWL</sequence>
<dbReference type="InterPro" id="IPR004464">
    <property type="entry name" value="FBPase_class-2/SBPase"/>
</dbReference>
<feature type="binding site" evidence="9">
    <location>
        <position position="150"/>
    </location>
    <ligand>
        <name>Mn(2+)</name>
        <dbReference type="ChEBI" id="CHEBI:29035"/>
        <label>2</label>
    </ligand>
</feature>
<proteinExistence type="inferred from homology"/>
<evidence type="ECO:0000256" key="6">
    <source>
        <dbReference type="ARBA" id="ARBA00023211"/>
    </source>
</evidence>
<keyword evidence="12" id="KW-1185">Reference proteome</keyword>
<accession>A0AAW8EZ13</accession>
<feature type="binding site" evidence="9">
    <location>
        <position position="276"/>
    </location>
    <ligand>
        <name>Mn(2+)</name>
        <dbReference type="ChEBI" id="CHEBI:29035"/>
        <label>2</label>
    </ligand>
</feature>
<organism evidence="11 12">
    <name type="scientific">Microbacterium natoriense</name>
    <dbReference type="NCBI Taxonomy" id="284570"/>
    <lineage>
        <taxon>Bacteria</taxon>
        <taxon>Bacillati</taxon>
        <taxon>Actinomycetota</taxon>
        <taxon>Actinomycetes</taxon>
        <taxon>Micrococcales</taxon>
        <taxon>Microbacteriaceae</taxon>
        <taxon>Microbacterium</taxon>
    </lineage>
</organism>
<dbReference type="Pfam" id="PF03320">
    <property type="entry name" value="FBPase_glpX"/>
    <property type="match status" value="1"/>
</dbReference>
<dbReference type="Proteomes" id="UP001244427">
    <property type="component" value="Unassembled WGS sequence"/>
</dbReference>
<evidence type="ECO:0000256" key="4">
    <source>
        <dbReference type="ARBA" id="ARBA00022723"/>
    </source>
</evidence>
<comment type="pathway">
    <text evidence="2">Carbohydrate biosynthesis; gluconeogenesis.</text>
</comment>
<comment type="catalytic activity">
    <reaction evidence="1">
        <text>beta-D-fructose 1,6-bisphosphate + H2O = beta-D-fructose 6-phosphate + phosphate</text>
        <dbReference type="Rhea" id="RHEA:11064"/>
        <dbReference type="ChEBI" id="CHEBI:15377"/>
        <dbReference type="ChEBI" id="CHEBI:32966"/>
        <dbReference type="ChEBI" id="CHEBI:43474"/>
        <dbReference type="ChEBI" id="CHEBI:57634"/>
        <dbReference type="EC" id="3.1.3.11"/>
    </reaction>
</comment>
<comment type="caution">
    <text evidence="11">The sequence shown here is derived from an EMBL/GenBank/DDBJ whole genome shotgun (WGS) entry which is preliminary data.</text>
</comment>
<keyword evidence="7 8" id="KW-0119">Carbohydrate metabolism</keyword>
<keyword evidence="5 11" id="KW-0378">Hydrolase</keyword>
<evidence type="ECO:0000256" key="8">
    <source>
        <dbReference type="PIRNR" id="PIRNR004532"/>
    </source>
</evidence>
<feature type="binding site" evidence="9">
    <location>
        <position position="147"/>
    </location>
    <ligand>
        <name>Mn(2+)</name>
        <dbReference type="ChEBI" id="CHEBI:29035"/>
        <label>2</label>
    </ligand>
</feature>
<evidence type="ECO:0000256" key="9">
    <source>
        <dbReference type="PIRSR" id="PIRSR004532-1"/>
    </source>
</evidence>
<name>A0AAW8EZ13_9MICO</name>
<feature type="binding site" evidence="10">
    <location>
        <position position="273"/>
    </location>
    <ligand>
        <name>substrate</name>
    </ligand>
</feature>
<evidence type="ECO:0000313" key="12">
    <source>
        <dbReference type="Proteomes" id="UP001244427"/>
    </source>
</evidence>
<dbReference type="GO" id="GO:0006094">
    <property type="term" value="P:gluconeogenesis"/>
    <property type="evidence" value="ECO:0007669"/>
    <property type="project" value="InterPro"/>
</dbReference>
<feature type="binding site" evidence="9">
    <location>
        <position position="119"/>
    </location>
    <ligand>
        <name>Mn(2+)</name>
        <dbReference type="ChEBI" id="CHEBI:29035"/>
        <label>1</label>
    </ligand>
</feature>
<dbReference type="CDD" id="cd01516">
    <property type="entry name" value="FBPase_glpX"/>
    <property type="match status" value="1"/>
</dbReference>
<dbReference type="Gene3D" id="3.40.190.90">
    <property type="match status" value="1"/>
</dbReference>
<dbReference type="GO" id="GO:0006071">
    <property type="term" value="P:glycerol metabolic process"/>
    <property type="evidence" value="ECO:0007669"/>
    <property type="project" value="InterPro"/>
</dbReference>
<dbReference type="EMBL" id="JAUSXV010000001">
    <property type="protein sequence ID" value="MDQ0647627.1"/>
    <property type="molecule type" value="Genomic_DNA"/>
</dbReference>
<evidence type="ECO:0000256" key="10">
    <source>
        <dbReference type="PIRSR" id="PIRSR004532-2"/>
    </source>
</evidence>
<dbReference type="SUPFAM" id="SSF56655">
    <property type="entry name" value="Carbohydrate phosphatase"/>
    <property type="match status" value="1"/>
</dbReference>